<keyword evidence="3" id="KW-0378">Hydrolase</keyword>
<proteinExistence type="inferred from homology"/>
<dbReference type="InterPro" id="IPR051601">
    <property type="entry name" value="Serine_prot/Carboxylest_S33"/>
</dbReference>
<evidence type="ECO:0000313" key="6">
    <source>
        <dbReference type="Proteomes" id="UP000501240"/>
    </source>
</evidence>
<dbReference type="InterPro" id="IPR013595">
    <property type="entry name" value="Pept_S33_TAP-like_C"/>
</dbReference>
<keyword evidence="6" id="KW-1185">Reference proteome</keyword>
<dbReference type="SUPFAM" id="SSF53474">
    <property type="entry name" value="alpha/beta-Hydrolases"/>
    <property type="match status" value="1"/>
</dbReference>
<gene>
    <name evidence="5" type="ORF">ACTIVE_4512</name>
</gene>
<comment type="similarity">
    <text evidence="1">Belongs to the peptidase S33 family.</text>
</comment>
<evidence type="ECO:0000259" key="4">
    <source>
        <dbReference type="Pfam" id="PF08386"/>
    </source>
</evidence>
<dbReference type="EMBL" id="CP053892">
    <property type="protein sequence ID" value="QKG22871.1"/>
    <property type="molecule type" value="Genomic_DNA"/>
</dbReference>
<evidence type="ECO:0000256" key="1">
    <source>
        <dbReference type="ARBA" id="ARBA00010088"/>
    </source>
</evidence>
<evidence type="ECO:0000256" key="2">
    <source>
        <dbReference type="ARBA" id="ARBA00022729"/>
    </source>
</evidence>
<sequence>MPLRRDGDQVRAARFIGVAMAATLAAATGCSGGDGGGGKEATAATSPATAGSGLGAFYGQKLSWKSCGGGFECATAQVPLDYAKPSGEKVGISMIRLPAQDKSARIGSLFTNPGGPGGSGVDFVRQAAQSFGADLRKRFDIVGFDPRGVGASDPVRCNSGPQLDKFFAADTSPDDQQEVNAFAALSKEFANNCKAKASAELPYVGTKDAAHDMDILRAAVGDSKFTYYGASYGTYLGAIYAEEFPKNVRALVLDGAVDPKESAVGTLVEQSKGFETAFRAFAKDCVKSAGCPLGTSTSEAEKNLASFMAKTDKTPLANTRDSRKVTESLAVMGIATALYLKDYWPLLRQALTQAMQKGDGTLLLALADQMVERKPNGTYSNQTDANMAVNCIDKPNPPNLAAYGKAADQAKKEAPHFGSFVVWGGLPCIYWPVQPKQQPQAVHAKGAKPIVVIGTLRDPATPYKWAQSLAKQLDSGVLLSLDGDGHTAYLQGNACITQATDKYLLTTEPPKDGTLCH</sequence>
<feature type="domain" description="Peptidase S33 tripeptidyl aminopeptidase-like C-terminal" evidence="4">
    <location>
        <begin position="415"/>
        <end position="516"/>
    </location>
</feature>
<protein>
    <submittedName>
        <fullName evidence="5">TAP domain-containing protein</fullName>
    </submittedName>
</protein>
<keyword evidence="2" id="KW-0732">Signal</keyword>
<name>A0A7D3VZV9_ACTVE</name>
<dbReference type="PANTHER" id="PTHR43248">
    <property type="entry name" value="2-SUCCINYL-6-HYDROXY-2,4-CYCLOHEXADIENE-1-CARBOXYLATE SYNTHASE"/>
    <property type="match status" value="1"/>
</dbReference>
<dbReference type="AlphaFoldDB" id="A0A7D3VZV9"/>
<dbReference type="InterPro" id="IPR029058">
    <property type="entry name" value="AB_hydrolase_fold"/>
</dbReference>
<dbReference type="Gene3D" id="3.40.50.1820">
    <property type="entry name" value="alpha/beta hydrolase"/>
    <property type="match status" value="1"/>
</dbReference>
<accession>A0A7D3VZV9</accession>
<dbReference type="Proteomes" id="UP000501240">
    <property type="component" value="Chromosome"/>
</dbReference>
<dbReference type="PANTHER" id="PTHR43248:SF29">
    <property type="entry name" value="TRIPEPTIDYL AMINOPEPTIDASE"/>
    <property type="match status" value="1"/>
</dbReference>
<dbReference type="GO" id="GO:0016787">
    <property type="term" value="F:hydrolase activity"/>
    <property type="evidence" value="ECO:0007669"/>
    <property type="project" value="UniProtKB-KW"/>
</dbReference>
<evidence type="ECO:0000256" key="3">
    <source>
        <dbReference type="ARBA" id="ARBA00022801"/>
    </source>
</evidence>
<evidence type="ECO:0000313" key="5">
    <source>
        <dbReference type="EMBL" id="QKG22871.1"/>
    </source>
</evidence>
<dbReference type="Pfam" id="PF08386">
    <property type="entry name" value="Abhydrolase_4"/>
    <property type="match status" value="1"/>
</dbReference>
<dbReference type="PROSITE" id="PS51257">
    <property type="entry name" value="PROKAR_LIPOPROTEIN"/>
    <property type="match status" value="1"/>
</dbReference>
<reference evidence="5 6" key="1">
    <citation type="submission" date="2020-05" db="EMBL/GenBank/DDBJ databases">
        <title>Actinomadura verrucosospora NRRL-B18236 (PFL_A860) Genome sequencing and assembly.</title>
        <authorList>
            <person name="Samborskyy M."/>
        </authorList>
    </citation>
    <scope>NUCLEOTIDE SEQUENCE [LARGE SCALE GENOMIC DNA]</scope>
    <source>
        <strain evidence="5 6">NRRL:B18236</strain>
    </source>
</reference>
<organism evidence="5 6">
    <name type="scientific">Actinomadura verrucosospora</name>
    <dbReference type="NCBI Taxonomy" id="46165"/>
    <lineage>
        <taxon>Bacteria</taxon>
        <taxon>Bacillati</taxon>
        <taxon>Actinomycetota</taxon>
        <taxon>Actinomycetes</taxon>
        <taxon>Streptosporangiales</taxon>
        <taxon>Thermomonosporaceae</taxon>
        <taxon>Actinomadura</taxon>
    </lineage>
</organism>